<evidence type="ECO:0000313" key="1">
    <source>
        <dbReference type="EMBL" id="GBM74747.1"/>
    </source>
</evidence>
<dbReference type="Proteomes" id="UP000499080">
    <property type="component" value="Unassembled WGS sequence"/>
</dbReference>
<dbReference type="AlphaFoldDB" id="A0A4Y2IAJ4"/>
<keyword evidence="2" id="KW-1185">Reference proteome</keyword>
<evidence type="ECO:0000313" key="2">
    <source>
        <dbReference type="Proteomes" id="UP000499080"/>
    </source>
</evidence>
<accession>A0A4Y2IAJ4</accession>
<gene>
    <name evidence="1" type="ORF">AVEN_65040_1</name>
</gene>
<sequence>LTKKPFVDDLHLYSICSGKIHSAERSNIQDSDVQGPAATSSS</sequence>
<organism evidence="1 2">
    <name type="scientific">Araneus ventricosus</name>
    <name type="common">Orbweaver spider</name>
    <name type="synonym">Epeira ventricosa</name>
    <dbReference type="NCBI Taxonomy" id="182803"/>
    <lineage>
        <taxon>Eukaryota</taxon>
        <taxon>Metazoa</taxon>
        <taxon>Ecdysozoa</taxon>
        <taxon>Arthropoda</taxon>
        <taxon>Chelicerata</taxon>
        <taxon>Arachnida</taxon>
        <taxon>Araneae</taxon>
        <taxon>Araneomorphae</taxon>
        <taxon>Entelegynae</taxon>
        <taxon>Araneoidea</taxon>
        <taxon>Araneidae</taxon>
        <taxon>Araneus</taxon>
    </lineage>
</organism>
<proteinExistence type="predicted"/>
<reference evidence="1 2" key="1">
    <citation type="journal article" date="2019" name="Sci. Rep.">
        <title>Orb-weaving spider Araneus ventricosus genome elucidates the spidroin gene catalogue.</title>
        <authorList>
            <person name="Kono N."/>
            <person name="Nakamura H."/>
            <person name="Ohtoshi R."/>
            <person name="Moran D.A.P."/>
            <person name="Shinohara A."/>
            <person name="Yoshida Y."/>
            <person name="Fujiwara M."/>
            <person name="Mori M."/>
            <person name="Tomita M."/>
            <person name="Arakawa K."/>
        </authorList>
    </citation>
    <scope>NUCLEOTIDE SEQUENCE [LARGE SCALE GENOMIC DNA]</scope>
</reference>
<feature type="non-terminal residue" evidence="1">
    <location>
        <position position="1"/>
    </location>
</feature>
<dbReference type="EMBL" id="BGPR01185139">
    <property type="protein sequence ID" value="GBM74747.1"/>
    <property type="molecule type" value="Genomic_DNA"/>
</dbReference>
<protein>
    <submittedName>
        <fullName evidence="1">Uncharacterized protein</fullName>
    </submittedName>
</protein>
<comment type="caution">
    <text evidence="1">The sequence shown here is derived from an EMBL/GenBank/DDBJ whole genome shotgun (WGS) entry which is preliminary data.</text>
</comment>
<name>A0A4Y2IAJ4_ARAVE</name>